<evidence type="ECO:0000256" key="4">
    <source>
        <dbReference type="ARBA" id="ARBA00022695"/>
    </source>
</evidence>
<evidence type="ECO:0000259" key="6">
    <source>
        <dbReference type="Pfam" id="PF00483"/>
    </source>
</evidence>
<dbReference type="OrthoDB" id="9803871at2"/>
<comment type="catalytic activity">
    <reaction evidence="5">
        <text>alpha-D-glucose 1-phosphate + UTP + H(+) = UDP-alpha-D-glucose + diphosphate</text>
        <dbReference type="Rhea" id="RHEA:19889"/>
        <dbReference type="ChEBI" id="CHEBI:15378"/>
        <dbReference type="ChEBI" id="CHEBI:33019"/>
        <dbReference type="ChEBI" id="CHEBI:46398"/>
        <dbReference type="ChEBI" id="CHEBI:58601"/>
        <dbReference type="ChEBI" id="CHEBI:58885"/>
        <dbReference type="EC" id="2.7.7.9"/>
    </reaction>
</comment>
<evidence type="ECO:0000313" key="7">
    <source>
        <dbReference type="EMBL" id="NBI29903.1"/>
    </source>
</evidence>
<dbReference type="PANTHER" id="PTHR43197">
    <property type="entry name" value="UTP--GLUCOSE-1-PHOSPHATE URIDYLYLTRANSFERASE"/>
    <property type="match status" value="1"/>
</dbReference>
<dbReference type="Pfam" id="PF00483">
    <property type="entry name" value="NTP_transferase"/>
    <property type="match status" value="1"/>
</dbReference>
<evidence type="ECO:0000256" key="3">
    <source>
        <dbReference type="ARBA" id="ARBA00022679"/>
    </source>
</evidence>
<reference evidence="7 8" key="1">
    <citation type="submission" date="2019-01" db="EMBL/GenBank/DDBJ databases">
        <title>Chengkuizengella sp. nov., isolated from deep-sea sediment of East Pacific Ocean.</title>
        <authorList>
            <person name="Yang J."/>
            <person name="Lai Q."/>
            <person name="Shao Z."/>
        </authorList>
    </citation>
    <scope>NUCLEOTIDE SEQUENCE [LARGE SCALE GENOMIC DNA]</scope>
    <source>
        <strain evidence="7 8">YPA3-1-1</strain>
    </source>
</reference>
<keyword evidence="3 7" id="KW-0808">Transferase</keyword>
<dbReference type="PANTHER" id="PTHR43197:SF1">
    <property type="entry name" value="UTP--GLUCOSE-1-PHOSPHATE URIDYLYLTRANSFERASE"/>
    <property type="match status" value="1"/>
</dbReference>
<dbReference type="CDD" id="cd02541">
    <property type="entry name" value="UGPase_prokaryotic"/>
    <property type="match status" value="1"/>
</dbReference>
<name>A0A6N9Q582_9BACL</name>
<keyword evidence="4 7" id="KW-0548">Nucleotidyltransferase</keyword>
<dbReference type="InterPro" id="IPR005771">
    <property type="entry name" value="GalU_uridylyltTrfase_bac/arc"/>
</dbReference>
<dbReference type="EMBL" id="SIJB01000028">
    <property type="protein sequence ID" value="NBI29903.1"/>
    <property type="molecule type" value="Genomic_DNA"/>
</dbReference>
<organism evidence="7 8">
    <name type="scientific">Chengkuizengella marina</name>
    <dbReference type="NCBI Taxonomy" id="2507566"/>
    <lineage>
        <taxon>Bacteria</taxon>
        <taxon>Bacillati</taxon>
        <taxon>Bacillota</taxon>
        <taxon>Bacilli</taxon>
        <taxon>Bacillales</taxon>
        <taxon>Paenibacillaceae</taxon>
        <taxon>Chengkuizengella</taxon>
    </lineage>
</organism>
<dbReference type="GO" id="GO:0006011">
    <property type="term" value="P:UDP-alpha-D-glucose metabolic process"/>
    <property type="evidence" value="ECO:0007669"/>
    <property type="project" value="InterPro"/>
</dbReference>
<evidence type="ECO:0000313" key="8">
    <source>
        <dbReference type="Proteomes" id="UP000448943"/>
    </source>
</evidence>
<dbReference type="Proteomes" id="UP000448943">
    <property type="component" value="Unassembled WGS sequence"/>
</dbReference>
<dbReference type="RefSeq" id="WP_160646710.1">
    <property type="nucleotide sequence ID" value="NZ_SIJB01000028.1"/>
</dbReference>
<sequence>MIKKAIIPAAGYGTRCLPISKVVPKELFPIGNKPAIDYIVEEAISSGIEEILIIVSRSKNLIFDYFDRSIELETFLQQKNKIHLLDKIKIPDIHIQYIRQPFAKGLGDAIKLGKRFIQNEPFAVLLPDEIILNNRIPALKQLTTVYEKHKKSVLGLYEVNPKQLSNYGIVKTNKIEPDLFKVTHIVEKPTHNPPSNLAVIGRYIFTPSIFSYLENINTGVDGEIQLTDAINELRKSETCIGKLITAERFDIGRKEEYLKAITYLKDIEE</sequence>
<dbReference type="AlphaFoldDB" id="A0A6N9Q582"/>
<gene>
    <name evidence="7" type="ORF">ERL59_13135</name>
</gene>
<accession>A0A6N9Q582</accession>
<dbReference type="InterPro" id="IPR005835">
    <property type="entry name" value="NTP_transferase_dom"/>
</dbReference>
<dbReference type="GO" id="GO:0003983">
    <property type="term" value="F:UTP:glucose-1-phosphate uridylyltransferase activity"/>
    <property type="evidence" value="ECO:0007669"/>
    <property type="project" value="UniProtKB-EC"/>
</dbReference>
<evidence type="ECO:0000256" key="5">
    <source>
        <dbReference type="ARBA" id="ARBA00048128"/>
    </source>
</evidence>
<proteinExistence type="inferred from homology"/>
<dbReference type="Gene3D" id="3.90.550.10">
    <property type="entry name" value="Spore Coat Polysaccharide Biosynthesis Protein SpsA, Chain A"/>
    <property type="match status" value="1"/>
</dbReference>
<comment type="similarity">
    <text evidence="1">Belongs to the UDPGP type 2 family.</text>
</comment>
<evidence type="ECO:0000256" key="2">
    <source>
        <dbReference type="ARBA" id="ARBA00012415"/>
    </source>
</evidence>
<dbReference type="SUPFAM" id="SSF53448">
    <property type="entry name" value="Nucleotide-diphospho-sugar transferases"/>
    <property type="match status" value="1"/>
</dbReference>
<comment type="caution">
    <text evidence="7">The sequence shown here is derived from an EMBL/GenBank/DDBJ whole genome shotgun (WGS) entry which is preliminary data.</text>
</comment>
<evidence type="ECO:0000256" key="1">
    <source>
        <dbReference type="ARBA" id="ARBA00006890"/>
    </source>
</evidence>
<dbReference type="InterPro" id="IPR029044">
    <property type="entry name" value="Nucleotide-diphossugar_trans"/>
</dbReference>
<dbReference type="EC" id="2.7.7.9" evidence="2"/>
<protein>
    <recommendedName>
        <fullName evidence="2">UTP--glucose-1-phosphate uridylyltransferase</fullName>
        <ecNumber evidence="2">2.7.7.9</ecNumber>
    </recommendedName>
</protein>
<keyword evidence="8" id="KW-1185">Reference proteome</keyword>
<feature type="domain" description="Nucleotidyl transferase" evidence="6">
    <location>
        <begin position="4"/>
        <end position="264"/>
    </location>
</feature>